<dbReference type="EC" id="2.7.4.9" evidence="3"/>
<keyword evidence="7" id="KW-0547">Nucleotide-binding</keyword>
<dbReference type="InterPro" id="IPR018094">
    <property type="entry name" value="Thymidylate_kinase"/>
</dbReference>
<dbReference type="PANTHER" id="PTHR10344">
    <property type="entry name" value="THYMIDYLATE KINASE"/>
    <property type="match status" value="1"/>
</dbReference>
<dbReference type="CDD" id="cd01672">
    <property type="entry name" value="TMPK"/>
    <property type="match status" value="1"/>
</dbReference>
<organism evidence="11 13">
    <name type="scientific">Nesidiocoris tenuis</name>
    <dbReference type="NCBI Taxonomy" id="355587"/>
    <lineage>
        <taxon>Eukaryota</taxon>
        <taxon>Metazoa</taxon>
        <taxon>Ecdysozoa</taxon>
        <taxon>Arthropoda</taxon>
        <taxon>Hexapoda</taxon>
        <taxon>Insecta</taxon>
        <taxon>Pterygota</taxon>
        <taxon>Neoptera</taxon>
        <taxon>Paraneoptera</taxon>
        <taxon>Hemiptera</taxon>
        <taxon>Heteroptera</taxon>
        <taxon>Panheteroptera</taxon>
        <taxon>Cimicomorpha</taxon>
        <taxon>Miridae</taxon>
        <taxon>Dicyphina</taxon>
        <taxon>Nesidiocoris</taxon>
    </lineage>
</organism>
<dbReference type="GO" id="GO:0006235">
    <property type="term" value="P:dTTP biosynthetic process"/>
    <property type="evidence" value="ECO:0007669"/>
    <property type="project" value="TreeGrafter"/>
</dbReference>
<dbReference type="HAMAP" id="MF_00165">
    <property type="entry name" value="Thymidylate_kinase"/>
    <property type="match status" value="1"/>
</dbReference>
<evidence type="ECO:0000313" key="11">
    <source>
        <dbReference type="EMBL" id="CAA9999529.1"/>
    </source>
</evidence>
<keyword evidence="9" id="KW-0067">ATP-binding</keyword>
<dbReference type="FunFam" id="3.40.50.300:FF:000679">
    <property type="entry name" value="Thymidylate kinase"/>
    <property type="match status" value="1"/>
</dbReference>
<dbReference type="EMBL" id="CADCXU010008932">
    <property type="protein sequence ID" value="CAA9999533.1"/>
    <property type="molecule type" value="Genomic_DNA"/>
</dbReference>
<dbReference type="GO" id="GO:0005634">
    <property type="term" value="C:nucleus"/>
    <property type="evidence" value="ECO:0007669"/>
    <property type="project" value="TreeGrafter"/>
</dbReference>
<dbReference type="GO" id="GO:0005524">
    <property type="term" value="F:ATP binding"/>
    <property type="evidence" value="ECO:0007669"/>
    <property type="project" value="UniProtKB-KW"/>
</dbReference>
<evidence type="ECO:0000313" key="12">
    <source>
        <dbReference type="EMBL" id="CAA9999533.1"/>
    </source>
</evidence>
<accession>A0A6H5GBP8</accession>
<evidence type="ECO:0000259" key="10">
    <source>
        <dbReference type="Pfam" id="PF02223"/>
    </source>
</evidence>
<keyword evidence="6" id="KW-0545">Nucleotide biosynthesis</keyword>
<dbReference type="Proteomes" id="UP000479000">
    <property type="component" value="Unassembled WGS sequence"/>
</dbReference>
<evidence type="ECO:0000313" key="13">
    <source>
        <dbReference type="Proteomes" id="UP000479000"/>
    </source>
</evidence>
<evidence type="ECO:0000256" key="7">
    <source>
        <dbReference type="ARBA" id="ARBA00022741"/>
    </source>
</evidence>
<dbReference type="GO" id="GO:0005739">
    <property type="term" value="C:mitochondrion"/>
    <property type="evidence" value="ECO:0007669"/>
    <property type="project" value="TreeGrafter"/>
</dbReference>
<dbReference type="GO" id="GO:0005829">
    <property type="term" value="C:cytosol"/>
    <property type="evidence" value="ECO:0007669"/>
    <property type="project" value="TreeGrafter"/>
</dbReference>
<feature type="domain" description="Thymidylate kinase-like" evidence="10">
    <location>
        <begin position="13"/>
        <end position="190"/>
    </location>
</feature>
<comment type="similarity">
    <text evidence="2">Belongs to the thymidylate kinase family.</text>
</comment>
<evidence type="ECO:0000256" key="6">
    <source>
        <dbReference type="ARBA" id="ARBA00022727"/>
    </source>
</evidence>
<dbReference type="AlphaFoldDB" id="A0A6H5GBP8"/>
<evidence type="ECO:0000256" key="2">
    <source>
        <dbReference type="ARBA" id="ARBA00009776"/>
    </source>
</evidence>
<dbReference type="InterPro" id="IPR039430">
    <property type="entry name" value="Thymidylate_kin-like_dom"/>
</dbReference>
<keyword evidence="5" id="KW-0808">Transferase</keyword>
<dbReference type="NCBIfam" id="TIGR00041">
    <property type="entry name" value="DTMP_kinase"/>
    <property type="match status" value="1"/>
</dbReference>
<sequence length="212" mass="24097">MTTPVGRGAFIVLEGCDRAGKSTQCRLLVEKLKDSNIPAELVVFPDRSTPIGQVISEYLKKEVQLPDQAIHLLFTANRWERAEEIKSKLEKGCTLIVDRYSYSGVAYSSAKEKKTSSFQWYKNPEEGLPKPDAVFYLNLEPEIIAERKGFGGERYESAQFQKDVAECFKKLNDGSWKIVDADKLIEDLTTELYSYVTEIVRLSKDKPLGVMW</sequence>
<dbReference type="OrthoDB" id="425602at2759"/>
<dbReference type="GO" id="GO:0006233">
    <property type="term" value="P:dTDP biosynthetic process"/>
    <property type="evidence" value="ECO:0007669"/>
    <property type="project" value="InterPro"/>
</dbReference>
<dbReference type="SUPFAM" id="SSF52540">
    <property type="entry name" value="P-loop containing nucleoside triphosphate hydrolases"/>
    <property type="match status" value="1"/>
</dbReference>
<evidence type="ECO:0000256" key="1">
    <source>
        <dbReference type="ARBA" id="ARBA00004992"/>
    </source>
</evidence>
<dbReference type="InterPro" id="IPR027417">
    <property type="entry name" value="P-loop_NTPase"/>
</dbReference>
<gene>
    <name evidence="11" type="ORF">NTEN_LOCUS5812</name>
    <name evidence="12" type="ORF">NTEN_LOCUS5816</name>
</gene>
<dbReference type="Pfam" id="PF02223">
    <property type="entry name" value="Thymidylate_kin"/>
    <property type="match status" value="1"/>
</dbReference>
<proteinExistence type="inferred from homology"/>
<dbReference type="InterPro" id="IPR018095">
    <property type="entry name" value="Thymidylate_kin_CS"/>
</dbReference>
<keyword evidence="13" id="KW-1185">Reference proteome</keyword>
<reference evidence="11 13" key="1">
    <citation type="submission" date="2020-02" db="EMBL/GenBank/DDBJ databases">
        <authorList>
            <person name="Ferguson B K."/>
        </authorList>
    </citation>
    <scope>NUCLEOTIDE SEQUENCE [LARGE SCALE GENOMIC DNA]</scope>
</reference>
<evidence type="ECO:0000256" key="3">
    <source>
        <dbReference type="ARBA" id="ARBA00012980"/>
    </source>
</evidence>
<protein>
    <recommendedName>
        <fullName evidence="4">Thymidylate kinase</fullName>
        <ecNumber evidence="3">2.7.4.9</ecNumber>
    </recommendedName>
</protein>
<dbReference type="EMBL" id="CADCXU010008931">
    <property type="protein sequence ID" value="CAA9999529.1"/>
    <property type="molecule type" value="Genomic_DNA"/>
</dbReference>
<dbReference type="GO" id="GO:0006227">
    <property type="term" value="P:dUDP biosynthetic process"/>
    <property type="evidence" value="ECO:0007669"/>
    <property type="project" value="TreeGrafter"/>
</dbReference>
<evidence type="ECO:0000256" key="4">
    <source>
        <dbReference type="ARBA" id="ARBA00017144"/>
    </source>
</evidence>
<dbReference type="Gene3D" id="3.40.50.300">
    <property type="entry name" value="P-loop containing nucleotide triphosphate hydrolases"/>
    <property type="match status" value="1"/>
</dbReference>
<dbReference type="GO" id="GO:0004550">
    <property type="term" value="F:nucleoside diphosphate kinase activity"/>
    <property type="evidence" value="ECO:0007669"/>
    <property type="project" value="TreeGrafter"/>
</dbReference>
<comment type="pathway">
    <text evidence="1">Pyrimidine metabolism; dTTP biosynthesis.</text>
</comment>
<dbReference type="GO" id="GO:0004798">
    <property type="term" value="F:dTMP kinase activity"/>
    <property type="evidence" value="ECO:0007669"/>
    <property type="project" value="UniProtKB-EC"/>
</dbReference>
<dbReference type="PROSITE" id="PS01331">
    <property type="entry name" value="THYMIDYLATE_KINASE"/>
    <property type="match status" value="1"/>
</dbReference>
<evidence type="ECO:0000256" key="8">
    <source>
        <dbReference type="ARBA" id="ARBA00022777"/>
    </source>
</evidence>
<evidence type="ECO:0000256" key="9">
    <source>
        <dbReference type="ARBA" id="ARBA00022840"/>
    </source>
</evidence>
<keyword evidence="8" id="KW-0418">Kinase</keyword>
<name>A0A6H5GBP8_9HEMI</name>
<dbReference type="PANTHER" id="PTHR10344:SF1">
    <property type="entry name" value="THYMIDYLATE KINASE"/>
    <property type="match status" value="1"/>
</dbReference>
<evidence type="ECO:0000256" key="5">
    <source>
        <dbReference type="ARBA" id="ARBA00022679"/>
    </source>
</evidence>